<dbReference type="EMBL" id="AP012167">
    <property type="protein sequence ID" value="BAN07553.1"/>
    <property type="molecule type" value="Genomic_DNA"/>
</dbReference>
<dbReference type="HOGENOM" id="CLU_2330176_0_0_9"/>
<protein>
    <submittedName>
        <fullName evidence="2">Uncharacterized protein</fullName>
    </submittedName>
</protein>
<evidence type="ECO:0000256" key="1">
    <source>
        <dbReference type="SAM" id="Phobius"/>
    </source>
</evidence>
<dbReference type="Proteomes" id="UP000012042">
    <property type="component" value="Chromosome"/>
</dbReference>
<feature type="transmembrane region" description="Helical" evidence="1">
    <location>
        <begin position="27"/>
        <end position="50"/>
    </location>
</feature>
<reference evidence="2 3" key="1">
    <citation type="journal article" date="2013" name="PLoS ONE">
        <title>Genomic Analysis by Deep Sequencing of the Probiotic Lactobacillus brevis KB290 Harboring Nine Plasmids Reveals Genomic Stability.</title>
        <authorList>
            <person name="Fukao M."/>
            <person name="Oshima K."/>
            <person name="Morita H."/>
            <person name="Toh H."/>
            <person name="Suda W."/>
            <person name="Kim S.W."/>
            <person name="Suzuki S."/>
            <person name="Yakabe T."/>
            <person name="Hattori M."/>
            <person name="Yajima N."/>
        </authorList>
    </citation>
    <scope>NUCLEOTIDE SEQUENCE [LARGE SCALE GENOMIC DNA]</scope>
    <source>
        <strain evidence="2 3">KB290</strain>
    </source>
</reference>
<feature type="transmembrane region" description="Helical" evidence="1">
    <location>
        <begin position="62"/>
        <end position="82"/>
    </location>
</feature>
<proteinExistence type="predicted"/>
<evidence type="ECO:0000313" key="2">
    <source>
        <dbReference type="EMBL" id="BAN07553.1"/>
    </source>
</evidence>
<dbReference type="AlphaFoldDB" id="M5AFF0"/>
<sequence>MNRSIYQNLSNRGIVASKETGGSNVKAGWAVIGWSIFGGVASWVALVGCLDQIYRVIPSEPLTLAFGLGLTVISLVGIVHSARRGPWWCLVPATVAAMAVIAGVITDSTLLLLGLTIPGFYS</sequence>
<evidence type="ECO:0000313" key="3">
    <source>
        <dbReference type="Proteomes" id="UP000012042"/>
    </source>
</evidence>
<dbReference type="PATRIC" id="fig|1001583.3.peg.1903"/>
<accession>M5AFF0</accession>
<keyword evidence="1" id="KW-0812">Transmembrane</keyword>
<keyword evidence="1" id="KW-0472">Membrane</keyword>
<name>M5AFF0_LEVBR</name>
<dbReference type="KEGG" id="lbk:LVISKB_1918"/>
<feature type="transmembrane region" description="Helical" evidence="1">
    <location>
        <begin position="94"/>
        <end position="121"/>
    </location>
</feature>
<keyword evidence="1" id="KW-1133">Transmembrane helix</keyword>
<gene>
    <name evidence="2" type="ORF">LVISKB_1918</name>
</gene>
<organism evidence="2 3">
    <name type="scientific">Levilactobacillus brevis KB290</name>
    <dbReference type="NCBI Taxonomy" id="1001583"/>
    <lineage>
        <taxon>Bacteria</taxon>
        <taxon>Bacillati</taxon>
        <taxon>Bacillota</taxon>
        <taxon>Bacilli</taxon>
        <taxon>Lactobacillales</taxon>
        <taxon>Lactobacillaceae</taxon>
        <taxon>Levilactobacillus</taxon>
    </lineage>
</organism>